<feature type="binding site" evidence="3">
    <location>
        <position position="77"/>
    </location>
    <ligand>
        <name>substrate</name>
    </ligand>
</feature>
<dbReference type="Pfam" id="PF01712">
    <property type="entry name" value="dNK"/>
    <property type="match status" value="1"/>
</dbReference>
<keyword evidence="7" id="KW-1185">Reference proteome</keyword>
<feature type="binding site" evidence="4">
    <location>
        <begin position="6"/>
        <end position="14"/>
    </location>
    <ligand>
        <name>ATP</name>
        <dbReference type="ChEBI" id="CHEBI:30616"/>
    </ligand>
</feature>
<dbReference type="InterPro" id="IPR002624">
    <property type="entry name" value="DCK/DGK"/>
</dbReference>
<dbReference type="GO" id="GO:0005524">
    <property type="term" value="F:ATP binding"/>
    <property type="evidence" value="ECO:0007669"/>
    <property type="project" value="UniProtKB-KW"/>
</dbReference>
<dbReference type="GO" id="GO:0005737">
    <property type="term" value="C:cytoplasm"/>
    <property type="evidence" value="ECO:0007669"/>
    <property type="project" value="TreeGrafter"/>
</dbReference>
<feature type="binding site" evidence="3">
    <location>
        <position position="30"/>
    </location>
    <ligand>
        <name>substrate</name>
    </ligand>
</feature>
<dbReference type="PANTHER" id="PTHR10513">
    <property type="entry name" value="DEOXYNUCLEOSIDE KINASE"/>
    <property type="match status" value="1"/>
</dbReference>
<dbReference type="InterPro" id="IPR031314">
    <property type="entry name" value="DNK_dom"/>
</dbReference>
<evidence type="ECO:0000256" key="4">
    <source>
        <dbReference type="PIRSR" id="PIRSR000705-3"/>
    </source>
</evidence>
<dbReference type="Gene3D" id="3.40.50.300">
    <property type="entry name" value="P-loop containing nucleotide triphosphate hydrolases"/>
    <property type="match status" value="1"/>
</dbReference>
<dbReference type="PATRIC" id="fig|1114972.6.peg.2017"/>
<name>A0A0R1RQI0_9LACO</name>
<keyword evidence="6" id="KW-0418">Kinase</keyword>
<dbReference type="InterPro" id="IPR027417">
    <property type="entry name" value="P-loop_NTPase"/>
</dbReference>
<dbReference type="PANTHER" id="PTHR10513:SF35">
    <property type="entry name" value="DEOXYADENOSINE KINASE"/>
    <property type="match status" value="1"/>
</dbReference>
<dbReference type="Proteomes" id="UP000051999">
    <property type="component" value="Unassembled WGS sequence"/>
</dbReference>
<keyword evidence="4" id="KW-0547">Nucleotide-binding</keyword>
<sequence>MIVLAGTIGAGKTSLTDLLASHLHTQAFYESVEDNPILPLFYKDPKKYAFLLQIYFLNKRMDSIKASFADDESVMDRSIYEDSLLFHLNADLGRSTETEVDIYDSLLENMMQELPDAPHEKNPDLLIHIDISFDTMLQRIQKRGREYEQIDNDPSLYEYYKQLNDRYTAWYNNYDHGPKMRIDGDKYDFVEDPDAANAVLAQIDAKLSTLQLATA</sequence>
<feature type="domain" description="Deoxynucleoside kinase" evidence="5">
    <location>
        <begin position="2"/>
        <end position="204"/>
    </location>
</feature>
<keyword evidence="4" id="KW-0067">ATP-binding</keyword>
<evidence type="ECO:0000259" key="5">
    <source>
        <dbReference type="Pfam" id="PF01712"/>
    </source>
</evidence>
<keyword evidence="6" id="KW-0808">Transferase</keyword>
<evidence type="ECO:0000313" key="6">
    <source>
        <dbReference type="EMBL" id="KRL56338.1"/>
    </source>
</evidence>
<reference evidence="6 7" key="1">
    <citation type="journal article" date="2015" name="Genome Announc.">
        <title>Expanding the biotechnology potential of lactobacilli through comparative genomics of 213 strains and associated genera.</title>
        <authorList>
            <person name="Sun Z."/>
            <person name="Harris H.M."/>
            <person name="McCann A."/>
            <person name="Guo C."/>
            <person name="Argimon S."/>
            <person name="Zhang W."/>
            <person name="Yang X."/>
            <person name="Jeffery I.B."/>
            <person name="Cooney J.C."/>
            <person name="Kagawa T.F."/>
            <person name="Liu W."/>
            <person name="Song Y."/>
            <person name="Salvetti E."/>
            <person name="Wrobel A."/>
            <person name="Rasinkangas P."/>
            <person name="Parkhill J."/>
            <person name="Rea M.C."/>
            <person name="O'Sullivan O."/>
            <person name="Ritari J."/>
            <person name="Douillard F.P."/>
            <person name="Paul Ross R."/>
            <person name="Yang R."/>
            <person name="Briner A.E."/>
            <person name="Felis G.E."/>
            <person name="de Vos W.M."/>
            <person name="Barrangou R."/>
            <person name="Klaenhammer T.R."/>
            <person name="Caufield P.W."/>
            <person name="Cui Y."/>
            <person name="Zhang H."/>
            <person name="O'Toole P.W."/>
        </authorList>
    </citation>
    <scope>NUCLEOTIDE SEQUENCE [LARGE SCALE GENOMIC DNA]</scope>
    <source>
        <strain evidence="6 7">DSM 15814</strain>
    </source>
</reference>
<dbReference type="GO" id="GO:0019136">
    <property type="term" value="F:deoxynucleoside kinase activity"/>
    <property type="evidence" value="ECO:0007669"/>
    <property type="project" value="InterPro"/>
</dbReference>
<comment type="similarity">
    <text evidence="1">Belongs to the DCK/DGK family.</text>
</comment>
<evidence type="ECO:0000313" key="7">
    <source>
        <dbReference type="Proteomes" id="UP000051999"/>
    </source>
</evidence>
<dbReference type="OrthoDB" id="9776634at2"/>
<dbReference type="EMBL" id="AZFF01000004">
    <property type="protein sequence ID" value="KRL56338.1"/>
    <property type="molecule type" value="Genomic_DNA"/>
</dbReference>
<dbReference type="RefSeq" id="WP_017262628.1">
    <property type="nucleotide sequence ID" value="NZ_AZFF01000004.1"/>
</dbReference>
<organism evidence="6 7">
    <name type="scientific">Furfurilactobacillus rossiae DSM 15814</name>
    <dbReference type="NCBI Taxonomy" id="1114972"/>
    <lineage>
        <taxon>Bacteria</taxon>
        <taxon>Bacillati</taxon>
        <taxon>Bacillota</taxon>
        <taxon>Bacilli</taxon>
        <taxon>Lactobacillales</taxon>
        <taxon>Lactobacillaceae</taxon>
        <taxon>Furfurilactobacillus</taxon>
    </lineage>
</organism>
<dbReference type="PIRSF" id="PIRSF000705">
    <property type="entry name" value="DNK"/>
    <property type="match status" value="1"/>
</dbReference>
<feature type="binding site" evidence="3">
    <location>
        <position position="82"/>
    </location>
    <ligand>
        <name>substrate</name>
    </ligand>
</feature>
<feature type="binding site" evidence="3">
    <location>
        <position position="53"/>
    </location>
    <ligand>
        <name>substrate</name>
    </ligand>
</feature>
<dbReference type="CDD" id="cd01673">
    <property type="entry name" value="dNK"/>
    <property type="match status" value="1"/>
</dbReference>
<evidence type="ECO:0000256" key="2">
    <source>
        <dbReference type="PIRSR" id="PIRSR000705-1"/>
    </source>
</evidence>
<feature type="active site" description="Proton acceptor" evidence="2">
    <location>
        <position position="76"/>
    </location>
</feature>
<accession>A0A0R1RQI0</accession>
<dbReference type="InterPro" id="IPR050566">
    <property type="entry name" value="Deoxyribonucleoside_kinase"/>
</dbReference>
<feature type="binding site" evidence="4">
    <location>
        <begin position="139"/>
        <end position="143"/>
    </location>
    <ligand>
        <name>ATP</name>
        <dbReference type="ChEBI" id="CHEBI:30616"/>
    </ligand>
</feature>
<feature type="binding site" evidence="3">
    <location>
        <position position="42"/>
    </location>
    <ligand>
        <name>substrate</name>
    </ligand>
</feature>
<comment type="caution">
    <text evidence="6">The sequence shown here is derived from an EMBL/GenBank/DDBJ whole genome shotgun (WGS) entry which is preliminary data.</text>
</comment>
<dbReference type="AlphaFoldDB" id="A0A0R1RQI0"/>
<evidence type="ECO:0000256" key="3">
    <source>
        <dbReference type="PIRSR" id="PIRSR000705-2"/>
    </source>
</evidence>
<dbReference type="SUPFAM" id="SSF52540">
    <property type="entry name" value="P-loop containing nucleoside triphosphate hydrolases"/>
    <property type="match status" value="1"/>
</dbReference>
<dbReference type="STRING" id="1114972.FD35_GL001974"/>
<proteinExistence type="inferred from homology"/>
<protein>
    <submittedName>
        <fullName evidence="6">Deoxynucleoside kinase</fullName>
    </submittedName>
</protein>
<dbReference type="eggNOG" id="COG1428">
    <property type="taxonomic scope" value="Bacteria"/>
</dbReference>
<feature type="binding site" evidence="3">
    <location>
        <position position="148"/>
    </location>
    <ligand>
        <name>substrate</name>
    </ligand>
</feature>
<evidence type="ECO:0000256" key="1">
    <source>
        <dbReference type="ARBA" id="ARBA00007420"/>
    </source>
</evidence>
<gene>
    <name evidence="6" type="ORF">FD35_GL001974</name>
</gene>